<dbReference type="EMBL" id="LAZR01040013">
    <property type="protein sequence ID" value="KKL15579.1"/>
    <property type="molecule type" value="Genomic_DNA"/>
</dbReference>
<evidence type="ECO:0000313" key="2">
    <source>
        <dbReference type="EMBL" id="KKL15579.1"/>
    </source>
</evidence>
<feature type="region of interest" description="Disordered" evidence="1">
    <location>
        <begin position="1"/>
        <end position="25"/>
    </location>
</feature>
<gene>
    <name evidence="2" type="ORF">LCGC14_2504170</name>
</gene>
<organism evidence="2">
    <name type="scientific">marine sediment metagenome</name>
    <dbReference type="NCBI Taxonomy" id="412755"/>
    <lineage>
        <taxon>unclassified sequences</taxon>
        <taxon>metagenomes</taxon>
        <taxon>ecological metagenomes</taxon>
    </lineage>
</organism>
<protein>
    <submittedName>
        <fullName evidence="2">Uncharacterized protein</fullName>
    </submittedName>
</protein>
<evidence type="ECO:0000256" key="1">
    <source>
        <dbReference type="SAM" id="MobiDB-lite"/>
    </source>
</evidence>
<sequence>RTDDPDEAQAAFERGAEWVRTGEMA</sequence>
<reference evidence="2" key="1">
    <citation type="journal article" date="2015" name="Nature">
        <title>Complex archaea that bridge the gap between prokaryotes and eukaryotes.</title>
        <authorList>
            <person name="Spang A."/>
            <person name="Saw J.H."/>
            <person name="Jorgensen S.L."/>
            <person name="Zaremba-Niedzwiedzka K."/>
            <person name="Martijn J."/>
            <person name="Lind A.E."/>
            <person name="van Eijk R."/>
            <person name="Schleper C."/>
            <person name="Guy L."/>
            <person name="Ettema T.J."/>
        </authorList>
    </citation>
    <scope>NUCLEOTIDE SEQUENCE</scope>
</reference>
<accession>A0A0F9B0Z2</accession>
<dbReference type="AlphaFoldDB" id="A0A0F9B0Z2"/>
<feature type="non-terminal residue" evidence="2">
    <location>
        <position position="1"/>
    </location>
</feature>
<comment type="caution">
    <text evidence="2">The sequence shown here is derived from an EMBL/GenBank/DDBJ whole genome shotgun (WGS) entry which is preliminary data.</text>
</comment>
<proteinExistence type="predicted"/>
<name>A0A0F9B0Z2_9ZZZZ</name>